<dbReference type="PANTHER" id="PTHR43409">
    <property type="entry name" value="ANAEROBIC MAGNESIUM-PROTOPORPHYRIN IX MONOMETHYL ESTER CYCLASE-RELATED"/>
    <property type="match status" value="1"/>
</dbReference>
<dbReference type="InterPro" id="IPR006158">
    <property type="entry name" value="Cobalamin-bd"/>
</dbReference>
<dbReference type="InterPro" id="IPR023404">
    <property type="entry name" value="rSAM_horseshoe"/>
</dbReference>
<proteinExistence type="predicted"/>
<dbReference type="InterPro" id="IPR007197">
    <property type="entry name" value="rSAM"/>
</dbReference>
<reference evidence="6 7" key="1">
    <citation type="submission" date="2020-09" db="EMBL/GenBank/DDBJ databases">
        <title>Characterization and genome sequencing of Ruminiclostridium sp. nov. MA18.</title>
        <authorList>
            <person name="Rettenmaier R."/>
            <person name="Kowollik M.-L."/>
            <person name="Liebl W."/>
            <person name="Zverlov V."/>
        </authorList>
    </citation>
    <scope>NUCLEOTIDE SEQUENCE [LARGE SCALE GENOMIC DNA]</scope>
    <source>
        <strain evidence="6 7">MA18</strain>
    </source>
</reference>
<comment type="cofactor">
    <cofactor evidence="1">
        <name>[4Fe-4S] cluster</name>
        <dbReference type="ChEBI" id="CHEBI:49883"/>
    </cofactor>
</comment>
<dbReference type="KEGG" id="rher:EHE19_015350"/>
<dbReference type="SMART" id="SM00729">
    <property type="entry name" value="Elp3"/>
    <property type="match status" value="1"/>
</dbReference>
<dbReference type="RefSeq" id="WP_137696986.1">
    <property type="nucleotide sequence ID" value="NZ_CP061336.1"/>
</dbReference>
<dbReference type="SFLD" id="SFLDS00029">
    <property type="entry name" value="Radical_SAM"/>
    <property type="match status" value="1"/>
</dbReference>
<dbReference type="Gene3D" id="3.40.50.280">
    <property type="entry name" value="Cobalamin-binding domain"/>
    <property type="match status" value="1"/>
</dbReference>
<accession>A0A4U7JM20</accession>
<dbReference type="PANTHER" id="PTHR43409:SF7">
    <property type="entry name" value="BLL1977 PROTEIN"/>
    <property type="match status" value="1"/>
</dbReference>
<evidence type="ECO:0000256" key="5">
    <source>
        <dbReference type="ARBA" id="ARBA00023014"/>
    </source>
</evidence>
<evidence type="ECO:0000313" key="7">
    <source>
        <dbReference type="Proteomes" id="UP000306409"/>
    </source>
</evidence>
<dbReference type="GO" id="GO:0003824">
    <property type="term" value="F:catalytic activity"/>
    <property type="evidence" value="ECO:0007669"/>
    <property type="project" value="InterPro"/>
</dbReference>
<dbReference type="GO" id="GO:0031419">
    <property type="term" value="F:cobalamin binding"/>
    <property type="evidence" value="ECO:0007669"/>
    <property type="project" value="InterPro"/>
</dbReference>
<protein>
    <submittedName>
        <fullName evidence="6">Cobalamin B12-binding domain-containing protein</fullName>
    </submittedName>
</protein>
<dbReference type="GO" id="GO:0005829">
    <property type="term" value="C:cytosol"/>
    <property type="evidence" value="ECO:0007669"/>
    <property type="project" value="TreeGrafter"/>
</dbReference>
<dbReference type="Gene3D" id="3.80.30.20">
    <property type="entry name" value="tm_1862 like domain"/>
    <property type="match status" value="1"/>
</dbReference>
<evidence type="ECO:0000256" key="3">
    <source>
        <dbReference type="ARBA" id="ARBA00022723"/>
    </source>
</evidence>
<evidence type="ECO:0000313" key="6">
    <source>
        <dbReference type="EMBL" id="QNU66242.1"/>
    </source>
</evidence>
<dbReference type="EMBL" id="CP061336">
    <property type="protein sequence ID" value="QNU66242.1"/>
    <property type="molecule type" value="Genomic_DNA"/>
</dbReference>
<dbReference type="SUPFAM" id="SSF102114">
    <property type="entry name" value="Radical SAM enzymes"/>
    <property type="match status" value="1"/>
</dbReference>
<dbReference type="AlphaFoldDB" id="A0A4U7JM20"/>
<dbReference type="Pfam" id="PF04055">
    <property type="entry name" value="Radical_SAM"/>
    <property type="match status" value="1"/>
</dbReference>
<evidence type="ECO:0000256" key="4">
    <source>
        <dbReference type="ARBA" id="ARBA00023004"/>
    </source>
</evidence>
<dbReference type="GO" id="GO:0046872">
    <property type="term" value="F:metal ion binding"/>
    <property type="evidence" value="ECO:0007669"/>
    <property type="project" value="UniProtKB-KW"/>
</dbReference>
<keyword evidence="5" id="KW-0411">Iron-sulfur</keyword>
<evidence type="ECO:0000256" key="2">
    <source>
        <dbReference type="ARBA" id="ARBA00022691"/>
    </source>
</evidence>
<gene>
    <name evidence="6" type="ORF">EHE19_015350</name>
</gene>
<dbReference type="InterPro" id="IPR058240">
    <property type="entry name" value="rSAM_sf"/>
</dbReference>
<dbReference type="InterPro" id="IPR006638">
    <property type="entry name" value="Elp3/MiaA/NifB-like_rSAM"/>
</dbReference>
<dbReference type="OrthoDB" id="9801424at2"/>
<dbReference type="PROSITE" id="PS51332">
    <property type="entry name" value="B12_BINDING"/>
    <property type="match status" value="1"/>
</dbReference>
<keyword evidence="4" id="KW-0408">Iron</keyword>
<dbReference type="InterPro" id="IPR051198">
    <property type="entry name" value="BchE-like"/>
</dbReference>
<sequence length="506" mass="59870">MQKNYFNLGVSQLAGYLRRQGIQTDLLFFDSDQSDDYIFSHAFHEYTHYGFSINQENLIQAMRIAERIKYHDKAAKIIFGGPFASIYFEEIAENCSFVDYIILGDGEIPMEYLLSGKPLSGYPYIYTPGNTSASHKLYRNNKIDWEFAEDYYYSKNGDGNIHCMLTKNNICTGHCTFCTERRSSHIEYREIDKIVSEIVRLNDLYNTSYFFFVDDDLFDPGDQFAKQRIYELCEKIIELKRNLHFYCYAKATTFKDTESDNALLDIMYKAGFDTVFLGVEAANEQDLTLYNKTNCVNDNYLSMKLLNDHFIYPTIGFICFNPFSTLNTIKENFQFLIKSKVHELRHYIKAFLEIYKGSSLYNLAKKQNALGEDYNYLNLDKYKYISEDSERLTSIVNFLNEKFTSNEMFNTFDDGWAQFSVYYYGVLRYNKSLIGFREEYDILEQQYFDIIYWYFGKLYIDNDIEFCRNNYDLFIKNLNENIKKMHRLKSRIAKKDIKDRISNANV</sequence>
<keyword evidence="2" id="KW-0949">S-adenosyl-L-methionine</keyword>
<name>A0A4U7JM20_9FIRM</name>
<keyword evidence="7" id="KW-1185">Reference proteome</keyword>
<evidence type="ECO:0000256" key="1">
    <source>
        <dbReference type="ARBA" id="ARBA00001966"/>
    </source>
</evidence>
<dbReference type="Proteomes" id="UP000306409">
    <property type="component" value="Chromosome"/>
</dbReference>
<dbReference type="SFLD" id="SFLDG01082">
    <property type="entry name" value="B12-binding_domain_containing"/>
    <property type="match status" value="1"/>
</dbReference>
<dbReference type="Pfam" id="PF02310">
    <property type="entry name" value="B12-binding"/>
    <property type="match status" value="1"/>
</dbReference>
<dbReference type="GO" id="GO:0051536">
    <property type="term" value="F:iron-sulfur cluster binding"/>
    <property type="evidence" value="ECO:0007669"/>
    <property type="project" value="UniProtKB-KW"/>
</dbReference>
<keyword evidence="3" id="KW-0479">Metal-binding</keyword>
<organism evidence="6 7">
    <name type="scientific">Ruminiclostridium herbifermentans</name>
    <dbReference type="NCBI Taxonomy" id="2488810"/>
    <lineage>
        <taxon>Bacteria</taxon>
        <taxon>Bacillati</taxon>
        <taxon>Bacillota</taxon>
        <taxon>Clostridia</taxon>
        <taxon>Eubacteriales</taxon>
        <taxon>Oscillospiraceae</taxon>
        <taxon>Ruminiclostridium</taxon>
    </lineage>
</organism>